<organism evidence="2 3">
    <name type="scientific">Gimesia alba</name>
    <dbReference type="NCBI Taxonomy" id="2527973"/>
    <lineage>
        <taxon>Bacteria</taxon>
        <taxon>Pseudomonadati</taxon>
        <taxon>Planctomycetota</taxon>
        <taxon>Planctomycetia</taxon>
        <taxon>Planctomycetales</taxon>
        <taxon>Planctomycetaceae</taxon>
        <taxon>Gimesia</taxon>
    </lineage>
</organism>
<proteinExistence type="predicted"/>
<dbReference type="KEGG" id="gaz:Pan241w_07710"/>
<keyword evidence="3" id="KW-1185">Reference proteome</keyword>
<dbReference type="RefSeq" id="WP_145211116.1">
    <property type="nucleotide sequence ID" value="NZ_CP036269.1"/>
</dbReference>
<dbReference type="EMBL" id="CP036269">
    <property type="protein sequence ID" value="QDT40713.1"/>
    <property type="molecule type" value="Genomic_DNA"/>
</dbReference>
<evidence type="ECO:0000313" key="2">
    <source>
        <dbReference type="EMBL" id="QDT40713.1"/>
    </source>
</evidence>
<sequence precursor="true">MKSVSLLLLNVLLLCLLLTGAAEAQGLSHPRTLYKQIHYWPATVVARPLSESVPGEKSAQAEVVRVVKDLSGKLKTGDKILIGKSVGTKADSLQLVVTSSLKPDAQWYLPFGISPEGISEAVVEYVTDFPEKGADFEDQFQYQLKYLEHADPVIANDALLHLFAGSLPDGKTKLEYLKDHADQLPAEKLRKWVADQSIPSQRRDPYKLLFSFCGTPDDASLLKPTATDEISAMGVAAWLILSGTKGLTYLDQQLIENRETPPVQLMKISAALPTVYRLDNAIPLEALWKTNRLILQRPGAAAFAIITGSALGDWSLLDQLMQLFETLSEQEKKNPVPKTVDDQLREQIKDDWQGLLGPPSNGGQWLTNLGRDLTHRKIRPRGTKQEPTEEYNIPVAREFIVVYMLSCVNSDKMKNAENLPEPTKLQLLKARSYLKHIKDIDPKLVARVESKHKF</sequence>
<evidence type="ECO:0000313" key="3">
    <source>
        <dbReference type="Proteomes" id="UP000317171"/>
    </source>
</evidence>
<dbReference type="OrthoDB" id="9816967at2"/>
<accession>A0A517RAA6</accession>
<feature type="chain" id="PRO_5021918157" evidence="1">
    <location>
        <begin position="25"/>
        <end position="454"/>
    </location>
</feature>
<gene>
    <name evidence="2" type="ORF">Pan241w_07710</name>
</gene>
<dbReference type="AlphaFoldDB" id="A0A517RAA6"/>
<feature type="signal peptide" evidence="1">
    <location>
        <begin position="1"/>
        <end position="24"/>
    </location>
</feature>
<protein>
    <submittedName>
        <fullName evidence="2">Uncharacterized protein</fullName>
    </submittedName>
</protein>
<keyword evidence="1" id="KW-0732">Signal</keyword>
<reference evidence="2 3" key="1">
    <citation type="submission" date="2019-02" db="EMBL/GenBank/DDBJ databases">
        <title>Deep-cultivation of Planctomycetes and their phenomic and genomic characterization uncovers novel biology.</title>
        <authorList>
            <person name="Wiegand S."/>
            <person name="Jogler M."/>
            <person name="Boedeker C."/>
            <person name="Pinto D."/>
            <person name="Vollmers J."/>
            <person name="Rivas-Marin E."/>
            <person name="Kohn T."/>
            <person name="Peeters S.H."/>
            <person name="Heuer A."/>
            <person name="Rast P."/>
            <person name="Oberbeckmann S."/>
            <person name="Bunk B."/>
            <person name="Jeske O."/>
            <person name="Meyerdierks A."/>
            <person name="Storesund J.E."/>
            <person name="Kallscheuer N."/>
            <person name="Luecker S."/>
            <person name="Lage O.M."/>
            <person name="Pohl T."/>
            <person name="Merkel B.J."/>
            <person name="Hornburger P."/>
            <person name="Mueller R.-W."/>
            <person name="Bruemmer F."/>
            <person name="Labrenz M."/>
            <person name="Spormann A.M."/>
            <person name="Op den Camp H."/>
            <person name="Overmann J."/>
            <person name="Amann R."/>
            <person name="Jetten M.S.M."/>
            <person name="Mascher T."/>
            <person name="Medema M.H."/>
            <person name="Devos D.P."/>
            <person name="Kaster A.-K."/>
            <person name="Ovreas L."/>
            <person name="Rohde M."/>
            <person name="Galperin M.Y."/>
            <person name="Jogler C."/>
        </authorList>
    </citation>
    <scope>NUCLEOTIDE SEQUENCE [LARGE SCALE GENOMIC DNA]</scope>
    <source>
        <strain evidence="2 3">Pan241w</strain>
    </source>
</reference>
<name>A0A517RAA6_9PLAN</name>
<evidence type="ECO:0000256" key="1">
    <source>
        <dbReference type="SAM" id="SignalP"/>
    </source>
</evidence>
<dbReference type="Proteomes" id="UP000317171">
    <property type="component" value="Chromosome"/>
</dbReference>